<accession>A0A4R7EPN8</accession>
<comment type="caution">
    <text evidence="2">The sequence shown here is derived from an EMBL/GenBank/DDBJ whole genome shotgun (WGS) entry which is preliminary data.</text>
</comment>
<dbReference type="Proteomes" id="UP000295215">
    <property type="component" value="Unassembled WGS sequence"/>
</dbReference>
<feature type="transmembrane region" description="Helical" evidence="1">
    <location>
        <begin position="49"/>
        <end position="65"/>
    </location>
</feature>
<feature type="transmembrane region" description="Helical" evidence="1">
    <location>
        <begin position="71"/>
        <end position="92"/>
    </location>
</feature>
<evidence type="ECO:0000256" key="1">
    <source>
        <dbReference type="SAM" id="Phobius"/>
    </source>
</evidence>
<dbReference type="RefSeq" id="WP_133713334.1">
    <property type="nucleotide sequence ID" value="NZ_SOAG01000026.1"/>
</dbReference>
<dbReference type="OrthoDB" id="1467832at2"/>
<dbReference type="AlphaFoldDB" id="A0A4R7EPN8"/>
<sequence>MLYTRLLNQFKEGYLGYGTLGLLLQSCVGGVTAMFILKQGGGDIQKIELFLTTALCMTYNASFFANFNKKFIFNLLLFSIGINCLLIIFSSLI</sequence>
<keyword evidence="3" id="KW-1185">Reference proteome</keyword>
<evidence type="ECO:0000313" key="3">
    <source>
        <dbReference type="Proteomes" id="UP000295215"/>
    </source>
</evidence>
<protein>
    <submittedName>
        <fullName evidence="2">Uncharacterized protein</fullName>
    </submittedName>
</protein>
<dbReference type="EMBL" id="SOAG01000026">
    <property type="protein sequence ID" value="TDS53971.1"/>
    <property type="molecule type" value="Genomic_DNA"/>
</dbReference>
<keyword evidence="1" id="KW-1133">Transmembrane helix</keyword>
<feature type="transmembrane region" description="Helical" evidence="1">
    <location>
        <begin position="14"/>
        <end position="37"/>
    </location>
</feature>
<gene>
    <name evidence="2" type="ORF">C8P70_1263</name>
</gene>
<evidence type="ECO:0000313" key="2">
    <source>
        <dbReference type="EMBL" id="TDS53971.1"/>
    </source>
</evidence>
<name>A0A4R7EPN8_9FLAO</name>
<dbReference type="PROSITE" id="PS51257">
    <property type="entry name" value="PROKAR_LIPOPROTEIN"/>
    <property type="match status" value="1"/>
</dbReference>
<keyword evidence="1" id="KW-0472">Membrane</keyword>
<reference evidence="2 3" key="1">
    <citation type="submission" date="2019-03" db="EMBL/GenBank/DDBJ databases">
        <title>Genomic Encyclopedia of Archaeal and Bacterial Type Strains, Phase II (KMG-II): from individual species to whole genera.</title>
        <authorList>
            <person name="Goeker M."/>
        </authorList>
    </citation>
    <scope>NUCLEOTIDE SEQUENCE [LARGE SCALE GENOMIC DNA]</scope>
    <source>
        <strain evidence="2 3">DSM 28213</strain>
    </source>
</reference>
<keyword evidence="1" id="KW-0812">Transmembrane</keyword>
<organism evidence="2 3">
    <name type="scientific">Myroides indicus</name>
    <dbReference type="NCBI Taxonomy" id="1323422"/>
    <lineage>
        <taxon>Bacteria</taxon>
        <taxon>Pseudomonadati</taxon>
        <taxon>Bacteroidota</taxon>
        <taxon>Flavobacteriia</taxon>
        <taxon>Flavobacteriales</taxon>
        <taxon>Flavobacteriaceae</taxon>
        <taxon>Myroides</taxon>
    </lineage>
</organism>
<proteinExistence type="predicted"/>